<feature type="domain" description="Peptidase S9A N-terminal" evidence="10">
    <location>
        <begin position="35"/>
        <end position="473"/>
    </location>
</feature>
<dbReference type="Proteomes" id="UP000245768">
    <property type="component" value="Unassembled WGS sequence"/>
</dbReference>
<proteinExistence type="inferred from homology"/>
<organism evidence="11 12">
    <name type="scientific">Acaromyces ingoldii</name>
    <dbReference type="NCBI Taxonomy" id="215250"/>
    <lineage>
        <taxon>Eukaryota</taxon>
        <taxon>Fungi</taxon>
        <taxon>Dikarya</taxon>
        <taxon>Basidiomycota</taxon>
        <taxon>Ustilaginomycotina</taxon>
        <taxon>Exobasidiomycetes</taxon>
        <taxon>Exobasidiales</taxon>
        <taxon>Cryptobasidiaceae</taxon>
        <taxon>Acaromyces</taxon>
    </lineage>
</organism>
<evidence type="ECO:0000256" key="4">
    <source>
        <dbReference type="ARBA" id="ARBA00022670"/>
    </source>
</evidence>
<dbReference type="GO" id="GO:0004252">
    <property type="term" value="F:serine-type endopeptidase activity"/>
    <property type="evidence" value="ECO:0007669"/>
    <property type="project" value="UniProtKB-UniRule"/>
</dbReference>
<feature type="region of interest" description="Disordered" evidence="8">
    <location>
        <begin position="1"/>
        <end position="36"/>
    </location>
</feature>
<dbReference type="InterPro" id="IPR002470">
    <property type="entry name" value="Peptidase_S9A"/>
</dbReference>
<dbReference type="InterPro" id="IPR051167">
    <property type="entry name" value="Prolyl_oligopep/macrocyclase"/>
</dbReference>
<sequence length="780" mass="87155">MSSNHSAPGWSSEERPKYPSARRSAEDKTTYKSAAKGEVAVPEPYLWLETPPSQSEETAAFVKAQAELTSSYLEGCKDRSEFQKRLTDNFSYPRFTAPSRKGNDKKTGSYYYMHNSGLDAQYTMYKASRAQLEEAEKTKVKSPFGEKWFDQNLLSKDGTVALNSMAFSKSGNFLAYAISKSGSDWVTIYFRSTEKVYVEAPSDPDEAAAAGPDRLDDELSNVKFSSITWTHDDKGVFYQRYPDPKKDEEGKTKRGQETDAARDARLYYHRLGTKQSEDVLIIDVVPDIPSALWGASVSEDGKWLIVEMSKDTDPKQRTFVASLDQPLGEKMKWIVLADDFKYSLEYITNVGLDFYFRTNRDAQNYRIVKTTLDPSSAKEVSHVTQLKGEADVIDVIPEDKEAPLNSVNVVNKDKLLVIYAKDVKDELWQFELKTGERVGRLLPDLVGTITQLTGREEDDESFVSTMSFINPGMQTRLTWKEGSGPRDLPTSTLFQSTVVKGIDPDAFISKEVFFKSKDGTKIPMFLTYRKDTKLDGTAPSWLYFYGGFGISMKPQFSPTLMTWIASYGGSLAWVNARGGGEYGDSWHEEGRLLKKRNTFDDAISAAQYLVDEKIAAEGKIIVNGGSNGGLGAMAVGNRAPQGLLGAVVAEVGVHDMLRFWMFTAGKFWTADYGHPGEDPEIFDYNYGYSPLHNVDAKRVYPTVLLLSADHDDRVSPLHTFKMTAELQHHLPNNPNPILARIELNAGHGAGKSTQKRIEEATDKISIVARALDLKMLDVPK</sequence>
<feature type="compositionally biased region" description="Basic and acidic residues" evidence="8">
    <location>
        <begin position="12"/>
        <end position="30"/>
    </location>
</feature>
<dbReference type="Gene3D" id="2.130.10.120">
    <property type="entry name" value="Prolyl oligopeptidase, N-terminal domain"/>
    <property type="match status" value="1"/>
</dbReference>
<reference evidence="11 12" key="1">
    <citation type="journal article" date="2018" name="Mol. Biol. Evol.">
        <title>Broad Genomic Sampling Reveals a Smut Pathogenic Ancestry of the Fungal Clade Ustilaginomycotina.</title>
        <authorList>
            <person name="Kijpornyongpan T."/>
            <person name="Mondo S.J."/>
            <person name="Barry K."/>
            <person name="Sandor L."/>
            <person name="Lee J."/>
            <person name="Lipzen A."/>
            <person name="Pangilinan J."/>
            <person name="LaButti K."/>
            <person name="Hainaut M."/>
            <person name="Henrissat B."/>
            <person name="Grigoriev I.V."/>
            <person name="Spatafora J.W."/>
            <person name="Aime M.C."/>
        </authorList>
    </citation>
    <scope>NUCLEOTIDE SEQUENCE [LARGE SCALE GENOMIC DNA]</scope>
    <source>
        <strain evidence="11 12">MCA 4198</strain>
    </source>
</reference>
<comment type="similarity">
    <text evidence="2 7">Belongs to the peptidase S9A family.</text>
</comment>
<evidence type="ECO:0000256" key="2">
    <source>
        <dbReference type="ARBA" id="ARBA00005228"/>
    </source>
</evidence>
<dbReference type="SUPFAM" id="SSF53474">
    <property type="entry name" value="alpha/beta-Hydrolases"/>
    <property type="match status" value="1"/>
</dbReference>
<dbReference type="InterPro" id="IPR023302">
    <property type="entry name" value="Pept_S9A_N"/>
</dbReference>
<evidence type="ECO:0000259" key="9">
    <source>
        <dbReference type="Pfam" id="PF00326"/>
    </source>
</evidence>
<feature type="compositionally biased region" description="Basic and acidic residues" evidence="8">
    <location>
        <begin position="242"/>
        <end position="258"/>
    </location>
</feature>
<dbReference type="GO" id="GO:0006508">
    <property type="term" value="P:proteolysis"/>
    <property type="evidence" value="ECO:0007669"/>
    <property type="project" value="UniProtKB-KW"/>
</dbReference>
<dbReference type="SUPFAM" id="SSF50993">
    <property type="entry name" value="Peptidase/esterase 'gauge' domain"/>
    <property type="match status" value="1"/>
</dbReference>
<feature type="domain" description="Peptidase S9 prolyl oligopeptidase catalytic" evidence="9">
    <location>
        <begin position="555"/>
        <end position="762"/>
    </location>
</feature>
<dbReference type="EC" id="3.4.21.-" evidence="7"/>
<dbReference type="OrthoDB" id="248387at2759"/>
<dbReference type="FunFam" id="2.130.10.120:FF:000001">
    <property type="entry name" value="Prolyl endopeptidase"/>
    <property type="match status" value="1"/>
</dbReference>
<dbReference type="InParanoid" id="A0A316YEI1"/>
<gene>
    <name evidence="11" type="ORF">FA10DRAFT_234551</name>
</gene>
<dbReference type="InterPro" id="IPR001375">
    <property type="entry name" value="Peptidase_S9_cat"/>
</dbReference>
<evidence type="ECO:0000256" key="3">
    <source>
        <dbReference type="ARBA" id="ARBA00011245"/>
    </source>
</evidence>
<dbReference type="GO" id="GO:0070012">
    <property type="term" value="F:oligopeptidase activity"/>
    <property type="evidence" value="ECO:0007669"/>
    <property type="project" value="TreeGrafter"/>
</dbReference>
<dbReference type="Gene3D" id="3.40.50.1820">
    <property type="entry name" value="alpha/beta hydrolase"/>
    <property type="match status" value="1"/>
</dbReference>
<evidence type="ECO:0000313" key="12">
    <source>
        <dbReference type="Proteomes" id="UP000245768"/>
    </source>
</evidence>
<evidence type="ECO:0000256" key="6">
    <source>
        <dbReference type="ARBA" id="ARBA00022825"/>
    </source>
</evidence>
<evidence type="ECO:0000256" key="8">
    <source>
        <dbReference type="SAM" id="MobiDB-lite"/>
    </source>
</evidence>
<evidence type="ECO:0000313" key="11">
    <source>
        <dbReference type="EMBL" id="PWN87521.1"/>
    </source>
</evidence>
<name>A0A316YEI1_9BASI</name>
<feature type="region of interest" description="Disordered" evidence="8">
    <location>
        <begin position="239"/>
        <end position="258"/>
    </location>
</feature>
<dbReference type="FunFam" id="3.40.50.1820:FF:000005">
    <property type="entry name" value="Prolyl endopeptidase"/>
    <property type="match status" value="1"/>
</dbReference>
<dbReference type="AlphaFoldDB" id="A0A316YEI1"/>
<keyword evidence="12" id="KW-1185">Reference proteome</keyword>
<keyword evidence="6 7" id="KW-0720">Serine protease</keyword>
<evidence type="ECO:0000259" key="10">
    <source>
        <dbReference type="Pfam" id="PF02897"/>
    </source>
</evidence>
<evidence type="ECO:0000256" key="1">
    <source>
        <dbReference type="ARBA" id="ARBA00001070"/>
    </source>
</evidence>
<protein>
    <recommendedName>
        <fullName evidence="7">Prolyl endopeptidase</fullName>
        <ecNumber evidence="7">3.4.21.-</ecNumber>
    </recommendedName>
</protein>
<dbReference type="RefSeq" id="XP_025374719.1">
    <property type="nucleotide sequence ID" value="XM_025518987.1"/>
</dbReference>
<dbReference type="PANTHER" id="PTHR42881">
    <property type="entry name" value="PROLYL ENDOPEPTIDASE"/>
    <property type="match status" value="1"/>
</dbReference>
<evidence type="ECO:0000256" key="7">
    <source>
        <dbReference type="RuleBase" id="RU368024"/>
    </source>
</evidence>
<accession>A0A316YEI1</accession>
<evidence type="ECO:0000256" key="5">
    <source>
        <dbReference type="ARBA" id="ARBA00022801"/>
    </source>
</evidence>
<dbReference type="Pfam" id="PF02897">
    <property type="entry name" value="Peptidase_S9_N"/>
    <property type="match status" value="1"/>
</dbReference>
<keyword evidence="5 7" id="KW-0378">Hydrolase</keyword>
<dbReference type="Pfam" id="PF00326">
    <property type="entry name" value="Peptidase_S9"/>
    <property type="match status" value="1"/>
</dbReference>
<comment type="catalytic activity">
    <reaction evidence="1">
        <text>Hydrolysis of Pro-|-Xaa &gt;&gt; Ala-|-Xaa in oligopeptides.</text>
        <dbReference type="EC" id="3.4.21.26"/>
    </reaction>
</comment>
<dbReference type="EMBL" id="KZ819640">
    <property type="protein sequence ID" value="PWN87521.1"/>
    <property type="molecule type" value="Genomic_DNA"/>
</dbReference>
<keyword evidence="4 7" id="KW-0645">Protease</keyword>
<dbReference type="InterPro" id="IPR029058">
    <property type="entry name" value="AB_hydrolase_fold"/>
</dbReference>
<dbReference type="PANTHER" id="PTHR42881:SF2">
    <property type="entry name" value="PROLYL ENDOPEPTIDASE"/>
    <property type="match status" value="1"/>
</dbReference>
<dbReference type="PRINTS" id="PR00862">
    <property type="entry name" value="PROLIGOPTASE"/>
</dbReference>
<dbReference type="GeneID" id="37040903"/>
<dbReference type="GO" id="GO:0005829">
    <property type="term" value="C:cytosol"/>
    <property type="evidence" value="ECO:0007669"/>
    <property type="project" value="TreeGrafter"/>
</dbReference>
<comment type="subunit">
    <text evidence="3">Monomer.</text>
</comment>